<proteinExistence type="predicted"/>
<comment type="caution">
    <text evidence="2">The sequence shown here is derived from an EMBL/GenBank/DDBJ whole genome shotgun (WGS) entry which is preliminary data.</text>
</comment>
<reference evidence="2" key="2">
    <citation type="submission" date="2023-06" db="EMBL/GenBank/DDBJ databases">
        <authorList>
            <consortium name="Lawrence Berkeley National Laboratory"/>
            <person name="Haridas S."/>
            <person name="Hensen N."/>
            <person name="Bonometti L."/>
            <person name="Westerberg I."/>
            <person name="Brannstrom I.O."/>
            <person name="Guillou S."/>
            <person name="Cros-Aarteil S."/>
            <person name="Calhoun S."/>
            <person name="Kuo A."/>
            <person name="Mondo S."/>
            <person name="Pangilinan J."/>
            <person name="Riley R."/>
            <person name="LaButti K."/>
            <person name="Andreopoulos B."/>
            <person name="Lipzen A."/>
            <person name="Chen C."/>
            <person name="Yanf M."/>
            <person name="Daum C."/>
            <person name="Ng V."/>
            <person name="Clum A."/>
            <person name="Steindorff A."/>
            <person name="Ohm R."/>
            <person name="Martin F."/>
            <person name="Silar P."/>
            <person name="Natvig D."/>
            <person name="Lalanne C."/>
            <person name="Gautier V."/>
            <person name="Ament-velasquez S.L."/>
            <person name="Kruys A."/>
            <person name="Hutchinson M.I."/>
            <person name="Powell A.J."/>
            <person name="Barry K."/>
            <person name="Miller A.N."/>
            <person name="Grigoriev I.V."/>
            <person name="Debuchy R."/>
            <person name="Gladieux P."/>
            <person name="Thoren M.H."/>
            <person name="Johannesson H."/>
        </authorList>
    </citation>
    <scope>NUCLEOTIDE SEQUENCE</scope>
    <source>
        <strain evidence="2">CBS 232.78</strain>
    </source>
</reference>
<name>A0AAE0NZW0_9PEZI</name>
<dbReference type="Proteomes" id="UP001285441">
    <property type="component" value="Unassembled WGS sequence"/>
</dbReference>
<feature type="region of interest" description="Disordered" evidence="1">
    <location>
        <begin position="443"/>
        <end position="468"/>
    </location>
</feature>
<accession>A0AAE0NZW0</accession>
<feature type="compositionally biased region" description="Basic and acidic residues" evidence="1">
    <location>
        <begin position="443"/>
        <end position="465"/>
    </location>
</feature>
<sequence>MYNFCLFHWTGSPDCLLESRPVSGTDKSTLTKPPSPSESKSQVIGAGVVKETTNHLLYPSPAACAGLRVRRRTPNMQVDDDDYFHLAGKPISTRRGSSNGWIQFTIYLLYGFVGRIDWEVSIGLIEFYVLHYALLGHISQGLPPRAARPSRESLVKAALFLLLDRWLNHVEELQTTGHVLVSIGLDASRHPVRYLCLEPFGLIKQTDLIGFGQCHNPFFGRRDHDESQIASYDGRVVGNGKKRPGFISHAFLGIDISGKVMGETQNLKVVDVTCSPEEGRKLSQAYKEEAGSIEQLKTGYGVKIVSPVNIKCSHDQPIELFAQRVHDAGHFAVPKGGRLIGPIYETDGLALNLVWALQLPNGKEFASVSICAHGYGTLNGAEMAEHEFRSQFNLRAMSGATWFDMDKYREEGSVSDAMNTDAEHGTVTTDTEPVTEQITEQVAEQRERRRLEKIPQAKSEKRELETPPDYTTAMSIQDTERTTNAYKVLCRPSKRLMGTTKDRTQIAIGFHGGPKMLPATRPHGPHQDRNYIVAVQVSGFEPVPFLTFIFQRVVFLNIDDVFHLDRMTFNLHARSSGLELITFALYDTDFQKDEVTHYMTIED</sequence>
<protein>
    <submittedName>
        <fullName evidence="2">Uncharacterized protein</fullName>
    </submittedName>
</protein>
<dbReference type="AlphaFoldDB" id="A0AAE0NZW0"/>
<evidence type="ECO:0000313" key="2">
    <source>
        <dbReference type="EMBL" id="KAK3390692.1"/>
    </source>
</evidence>
<evidence type="ECO:0000256" key="1">
    <source>
        <dbReference type="SAM" id="MobiDB-lite"/>
    </source>
</evidence>
<evidence type="ECO:0000313" key="3">
    <source>
        <dbReference type="Proteomes" id="UP001285441"/>
    </source>
</evidence>
<keyword evidence="3" id="KW-1185">Reference proteome</keyword>
<gene>
    <name evidence="2" type="ORF">B0H63DRAFT_446791</name>
</gene>
<dbReference type="EMBL" id="JAULSW010000002">
    <property type="protein sequence ID" value="KAK3390692.1"/>
    <property type="molecule type" value="Genomic_DNA"/>
</dbReference>
<organism evidence="2 3">
    <name type="scientific">Podospora didyma</name>
    <dbReference type="NCBI Taxonomy" id="330526"/>
    <lineage>
        <taxon>Eukaryota</taxon>
        <taxon>Fungi</taxon>
        <taxon>Dikarya</taxon>
        <taxon>Ascomycota</taxon>
        <taxon>Pezizomycotina</taxon>
        <taxon>Sordariomycetes</taxon>
        <taxon>Sordariomycetidae</taxon>
        <taxon>Sordariales</taxon>
        <taxon>Podosporaceae</taxon>
        <taxon>Podospora</taxon>
    </lineage>
</organism>
<reference evidence="2" key="1">
    <citation type="journal article" date="2023" name="Mol. Phylogenet. Evol.">
        <title>Genome-scale phylogeny and comparative genomics of the fungal order Sordariales.</title>
        <authorList>
            <person name="Hensen N."/>
            <person name="Bonometti L."/>
            <person name="Westerberg I."/>
            <person name="Brannstrom I.O."/>
            <person name="Guillou S."/>
            <person name="Cros-Aarteil S."/>
            <person name="Calhoun S."/>
            <person name="Haridas S."/>
            <person name="Kuo A."/>
            <person name="Mondo S."/>
            <person name="Pangilinan J."/>
            <person name="Riley R."/>
            <person name="LaButti K."/>
            <person name="Andreopoulos B."/>
            <person name="Lipzen A."/>
            <person name="Chen C."/>
            <person name="Yan M."/>
            <person name="Daum C."/>
            <person name="Ng V."/>
            <person name="Clum A."/>
            <person name="Steindorff A."/>
            <person name="Ohm R.A."/>
            <person name="Martin F."/>
            <person name="Silar P."/>
            <person name="Natvig D.O."/>
            <person name="Lalanne C."/>
            <person name="Gautier V."/>
            <person name="Ament-Velasquez S.L."/>
            <person name="Kruys A."/>
            <person name="Hutchinson M.I."/>
            <person name="Powell A.J."/>
            <person name="Barry K."/>
            <person name="Miller A.N."/>
            <person name="Grigoriev I.V."/>
            <person name="Debuchy R."/>
            <person name="Gladieux P."/>
            <person name="Hiltunen Thoren M."/>
            <person name="Johannesson H."/>
        </authorList>
    </citation>
    <scope>NUCLEOTIDE SEQUENCE</scope>
    <source>
        <strain evidence="2">CBS 232.78</strain>
    </source>
</reference>